<protein>
    <submittedName>
        <fullName evidence="1">Uncharacterized protein</fullName>
    </submittedName>
</protein>
<proteinExistence type="predicted"/>
<dbReference type="AlphaFoldDB" id="A0A0F9NP09"/>
<dbReference type="EMBL" id="LAZR01003167">
    <property type="protein sequence ID" value="KKN21225.1"/>
    <property type="molecule type" value="Genomic_DNA"/>
</dbReference>
<accession>A0A0F9NP09</accession>
<evidence type="ECO:0000313" key="1">
    <source>
        <dbReference type="EMBL" id="KKN21225.1"/>
    </source>
</evidence>
<comment type="caution">
    <text evidence="1">The sequence shown here is derived from an EMBL/GenBank/DDBJ whole genome shotgun (WGS) entry which is preliminary data.</text>
</comment>
<reference evidence="1" key="1">
    <citation type="journal article" date="2015" name="Nature">
        <title>Complex archaea that bridge the gap between prokaryotes and eukaryotes.</title>
        <authorList>
            <person name="Spang A."/>
            <person name="Saw J.H."/>
            <person name="Jorgensen S.L."/>
            <person name="Zaremba-Niedzwiedzka K."/>
            <person name="Martijn J."/>
            <person name="Lind A.E."/>
            <person name="van Eijk R."/>
            <person name="Schleper C."/>
            <person name="Guy L."/>
            <person name="Ettema T.J."/>
        </authorList>
    </citation>
    <scope>NUCLEOTIDE SEQUENCE</scope>
</reference>
<name>A0A0F9NP09_9ZZZZ</name>
<gene>
    <name evidence="1" type="ORF">LCGC14_0927650</name>
</gene>
<organism evidence="1">
    <name type="scientific">marine sediment metagenome</name>
    <dbReference type="NCBI Taxonomy" id="412755"/>
    <lineage>
        <taxon>unclassified sequences</taxon>
        <taxon>metagenomes</taxon>
        <taxon>ecological metagenomes</taxon>
    </lineage>
</organism>
<sequence>MVKNLPHNFSLNILKLFLHMTIVAEDFKINNFLTVKFKDGTNLNESQSSTNVKMNIKKLYSIDIPYHHSQIKEIMEHIFSLRSENS</sequence>